<dbReference type="EMBL" id="CCYA01000318">
    <property type="protein sequence ID" value="CEH16438.1"/>
    <property type="molecule type" value="Genomic_DNA"/>
</dbReference>
<dbReference type="SUPFAM" id="SSF81343">
    <property type="entry name" value="Fumarate reductase respiratory complex transmembrane subunits"/>
    <property type="match status" value="1"/>
</dbReference>
<dbReference type="GO" id="GO:0016020">
    <property type="term" value="C:membrane"/>
    <property type="evidence" value="ECO:0007669"/>
    <property type="project" value="UniProtKB-SubCell"/>
</dbReference>
<evidence type="ECO:0000256" key="1">
    <source>
        <dbReference type="ARBA" id="ARBA00004141"/>
    </source>
</evidence>
<keyword evidence="3 8" id="KW-0812">Transmembrane</keyword>
<organism evidence="9 10">
    <name type="scientific">Ceraceosorus bombacis</name>
    <dbReference type="NCBI Taxonomy" id="401625"/>
    <lineage>
        <taxon>Eukaryota</taxon>
        <taxon>Fungi</taxon>
        <taxon>Dikarya</taxon>
        <taxon>Basidiomycota</taxon>
        <taxon>Ustilaginomycotina</taxon>
        <taxon>Exobasidiomycetes</taxon>
        <taxon>Ceraceosorales</taxon>
        <taxon>Ceraceosoraceae</taxon>
        <taxon>Ceraceosorus</taxon>
    </lineage>
</organism>
<dbReference type="STRING" id="401625.A0A0P1BJA5"/>
<keyword evidence="5 8" id="KW-1133">Transmembrane helix</keyword>
<dbReference type="InterPro" id="IPR034804">
    <property type="entry name" value="SQR/QFR_C/D"/>
</dbReference>
<dbReference type="GO" id="GO:0009055">
    <property type="term" value="F:electron transfer activity"/>
    <property type="evidence" value="ECO:0007669"/>
    <property type="project" value="InterPro"/>
</dbReference>
<dbReference type="CDD" id="cd03499">
    <property type="entry name" value="SQR_TypeC_SdhC"/>
    <property type="match status" value="1"/>
</dbReference>
<evidence type="ECO:0000256" key="5">
    <source>
        <dbReference type="ARBA" id="ARBA00022989"/>
    </source>
</evidence>
<dbReference type="GO" id="GO:0006121">
    <property type="term" value="P:mitochondrial electron transport, succinate to ubiquinone"/>
    <property type="evidence" value="ECO:0007669"/>
    <property type="project" value="TreeGrafter"/>
</dbReference>
<keyword evidence="4" id="KW-0479">Metal-binding</keyword>
<evidence type="ECO:0000313" key="10">
    <source>
        <dbReference type="Proteomes" id="UP000054845"/>
    </source>
</evidence>
<dbReference type="InterPro" id="IPR000701">
    <property type="entry name" value="SuccDH_FuR_B_TM-su"/>
</dbReference>
<feature type="transmembrane region" description="Helical" evidence="8">
    <location>
        <begin position="89"/>
        <end position="111"/>
    </location>
</feature>
<keyword evidence="7 8" id="KW-0472">Membrane</keyword>
<dbReference type="PANTHER" id="PTHR10978">
    <property type="entry name" value="SUCCINATE DEHYDROGENASE CYTOCHROME B560 SUBUNIT"/>
    <property type="match status" value="1"/>
</dbReference>
<dbReference type="Gene3D" id="1.20.1300.10">
    <property type="entry name" value="Fumarate reductase/succinate dehydrogenase, transmembrane subunit"/>
    <property type="match status" value="1"/>
</dbReference>
<dbReference type="PANTHER" id="PTHR10978:SF5">
    <property type="entry name" value="SUCCINATE DEHYDROGENASE CYTOCHROME B560 SUBUNIT, MITOCHONDRIAL"/>
    <property type="match status" value="1"/>
</dbReference>
<feature type="transmembrane region" description="Helical" evidence="8">
    <location>
        <begin position="117"/>
        <end position="133"/>
    </location>
</feature>
<dbReference type="AlphaFoldDB" id="A0A0P1BJA5"/>
<dbReference type="Proteomes" id="UP000054845">
    <property type="component" value="Unassembled WGS sequence"/>
</dbReference>
<dbReference type="InterPro" id="IPR018495">
    <property type="entry name" value="Succ_DH_cyt_bsu_CS"/>
</dbReference>
<evidence type="ECO:0000256" key="4">
    <source>
        <dbReference type="ARBA" id="ARBA00022723"/>
    </source>
</evidence>
<dbReference type="GO" id="GO:0005739">
    <property type="term" value="C:mitochondrion"/>
    <property type="evidence" value="ECO:0007669"/>
    <property type="project" value="GOC"/>
</dbReference>
<dbReference type="Pfam" id="PF01127">
    <property type="entry name" value="Sdh_cyt"/>
    <property type="match status" value="1"/>
</dbReference>
<name>A0A0P1BJA5_9BASI</name>
<evidence type="ECO:0000256" key="7">
    <source>
        <dbReference type="ARBA" id="ARBA00023136"/>
    </source>
</evidence>
<keyword evidence="6" id="KW-0408">Iron</keyword>
<sequence>MSSLIYPRSAMAARRFQLAAFRPAAIQTAGLRTSAPSSKPTSAAPPKVGMSQEENLNLLNKQRSIRPISPHLTIYRYPLNMYMSISNRITGAALSAGLYAGAIAYLALPYLGFLDTSLVPSTLGFIAGLPFWFKMTTKSILAVPFVYHTINGVRHLIWDSGRLLSNSSMDTSGYTVLALTGAL</sequence>
<dbReference type="InterPro" id="IPR014314">
    <property type="entry name" value="Succ_DH_cytb556"/>
</dbReference>
<keyword evidence="10" id="KW-1185">Reference proteome</keyword>
<dbReference type="OrthoDB" id="588261at2759"/>
<protein>
    <submittedName>
        <fullName evidence="9">Succinate dehydrogenase, cytochrome b subunit</fullName>
    </submittedName>
</protein>
<comment type="subcellular location">
    <subcellularLocation>
        <location evidence="1">Membrane</location>
        <topology evidence="1">Multi-pass membrane protein</topology>
    </subcellularLocation>
</comment>
<proteinExistence type="predicted"/>
<evidence type="ECO:0000256" key="8">
    <source>
        <dbReference type="SAM" id="Phobius"/>
    </source>
</evidence>
<accession>A0A0P1BJA5</accession>
<evidence type="ECO:0000256" key="3">
    <source>
        <dbReference type="ARBA" id="ARBA00022692"/>
    </source>
</evidence>
<evidence type="ECO:0000256" key="2">
    <source>
        <dbReference type="ARBA" id="ARBA00022617"/>
    </source>
</evidence>
<dbReference type="PROSITE" id="PS01001">
    <property type="entry name" value="SDH_CYT_2"/>
    <property type="match status" value="1"/>
</dbReference>
<evidence type="ECO:0000313" key="9">
    <source>
        <dbReference type="EMBL" id="CEH16438.1"/>
    </source>
</evidence>
<dbReference type="GO" id="GO:0006099">
    <property type="term" value="P:tricarboxylic acid cycle"/>
    <property type="evidence" value="ECO:0007669"/>
    <property type="project" value="InterPro"/>
</dbReference>
<dbReference type="NCBIfam" id="TIGR02970">
    <property type="entry name" value="succ_dehyd_cytB"/>
    <property type="match status" value="1"/>
</dbReference>
<dbReference type="GO" id="GO:0046872">
    <property type="term" value="F:metal ion binding"/>
    <property type="evidence" value="ECO:0007669"/>
    <property type="project" value="UniProtKB-KW"/>
</dbReference>
<evidence type="ECO:0000256" key="6">
    <source>
        <dbReference type="ARBA" id="ARBA00023004"/>
    </source>
</evidence>
<reference evidence="9 10" key="1">
    <citation type="submission" date="2014-09" db="EMBL/GenBank/DDBJ databases">
        <authorList>
            <person name="Magalhaes I.L.F."/>
            <person name="Oliveira U."/>
            <person name="Santos F.R."/>
            <person name="Vidigal T.H.D.A."/>
            <person name="Brescovit A.D."/>
            <person name="Santos A.J."/>
        </authorList>
    </citation>
    <scope>NUCLEOTIDE SEQUENCE [LARGE SCALE GENOMIC DNA]</scope>
</reference>
<keyword evidence="2" id="KW-0349">Heme</keyword>